<evidence type="ECO:0000259" key="4">
    <source>
        <dbReference type="PROSITE" id="PS51118"/>
    </source>
</evidence>
<proteinExistence type="predicted"/>
<reference evidence="5 6" key="1">
    <citation type="submission" date="2019-03" db="EMBL/GenBank/DDBJ databases">
        <title>Deep-cultivation of Planctomycetes and their phenomic and genomic characterization uncovers novel biology.</title>
        <authorList>
            <person name="Wiegand S."/>
            <person name="Jogler M."/>
            <person name="Boedeker C."/>
            <person name="Pinto D."/>
            <person name="Vollmers J."/>
            <person name="Rivas-Marin E."/>
            <person name="Kohn T."/>
            <person name="Peeters S.H."/>
            <person name="Heuer A."/>
            <person name="Rast P."/>
            <person name="Oberbeckmann S."/>
            <person name="Bunk B."/>
            <person name="Jeske O."/>
            <person name="Meyerdierks A."/>
            <person name="Storesund J.E."/>
            <person name="Kallscheuer N."/>
            <person name="Luecker S."/>
            <person name="Lage O.M."/>
            <person name="Pohl T."/>
            <person name="Merkel B.J."/>
            <person name="Hornburger P."/>
            <person name="Mueller R.-W."/>
            <person name="Bruemmer F."/>
            <person name="Labrenz M."/>
            <person name="Spormann A.M."/>
            <person name="Op den Camp H."/>
            <person name="Overmann J."/>
            <person name="Amann R."/>
            <person name="Jetten M.S.M."/>
            <person name="Mascher T."/>
            <person name="Medema M.H."/>
            <person name="Devos D.P."/>
            <person name="Kaster A.-K."/>
            <person name="Ovreas L."/>
            <person name="Rohde M."/>
            <person name="Galperin M.Y."/>
            <person name="Jogler C."/>
        </authorList>
    </citation>
    <scope>NUCLEOTIDE SEQUENCE [LARGE SCALE GENOMIC DNA]</scope>
    <source>
        <strain evidence="5 6">V202</strain>
    </source>
</reference>
<keyword evidence="2" id="KW-0238">DNA-binding</keyword>
<evidence type="ECO:0000313" key="6">
    <source>
        <dbReference type="Proteomes" id="UP000318384"/>
    </source>
</evidence>
<dbReference type="Pfam" id="PF01638">
    <property type="entry name" value="HxlR"/>
    <property type="match status" value="1"/>
</dbReference>
<dbReference type="SUPFAM" id="SSF46785">
    <property type="entry name" value="Winged helix' DNA-binding domain"/>
    <property type="match status" value="1"/>
</dbReference>
<dbReference type="EMBL" id="CP037422">
    <property type="protein sequence ID" value="QDU08713.1"/>
    <property type="molecule type" value="Genomic_DNA"/>
</dbReference>
<dbReference type="InterPro" id="IPR036390">
    <property type="entry name" value="WH_DNA-bd_sf"/>
</dbReference>
<name>A0A517WTX3_9PLAN</name>
<dbReference type="InterPro" id="IPR036388">
    <property type="entry name" value="WH-like_DNA-bd_sf"/>
</dbReference>
<dbReference type="InterPro" id="IPR002577">
    <property type="entry name" value="HTH_HxlR"/>
</dbReference>
<keyword evidence="6" id="KW-1185">Reference proteome</keyword>
<organism evidence="5 6">
    <name type="scientific">Gimesia aquarii</name>
    <dbReference type="NCBI Taxonomy" id="2527964"/>
    <lineage>
        <taxon>Bacteria</taxon>
        <taxon>Pseudomonadati</taxon>
        <taxon>Planctomycetota</taxon>
        <taxon>Planctomycetia</taxon>
        <taxon>Planctomycetales</taxon>
        <taxon>Planctomycetaceae</taxon>
        <taxon>Gimesia</taxon>
    </lineage>
</organism>
<dbReference type="GO" id="GO:0003677">
    <property type="term" value="F:DNA binding"/>
    <property type="evidence" value="ECO:0007669"/>
    <property type="project" value="UniProtKB-KW"/>
</dbReference>
<keyword evidence="3" id="KW-0804">Transcription</keyword>
<accession>A0A517WTX3</accession>
<evidence type="ECO:0000256" key="1">
    <source>
        <dbReference type="ARBA" id="ARBA00023015"/>
    </source>
</evidence>
<keyword evidence="1" id="KW-0805">Transcription regulation</keyword>
<evidence type="ECO:0000256" key="3">
    <source>
        <dbReference type="ARBA" id="ARBA00023163"/>
    </source>
</evidence>
<dbReference type="OrthoDB" id="9791143at2"/>
<evidence type="ECO:0000256" key="2">
    <source>
        <dbReference type="ARBA" id="ARBA00023125"/>
    </source>
</evidence>
<dbReference type="AlphaFoldDB" id="A0A517WTX3"/>
<dbReference type="RefSeq" id="WP_145173839.1">
    <property type="nucleotide sequence ID" value="NZ_CP037422.1"/>
</dbReference>
<protein>
    <submittedName>
        <fullName evidence="5">Putative HTH-type transcriptional regulator YybR</fullName>
    </submittedName>
</protein>
<dbReference type="Gene3D" id="1.10.10.10">
    <property type="entry name" value="Winged helix-like DNA-binding domain superfamily/Winged helix DNA-binding domain"/>
    <property type="match status" value="1"/>
</dbReference>
<dbReference type="PANTHER" id="PTHR33204:SF37">
    <property type="entry name" value="HTH-TYPE TRANSCRIPTIONAL REGULATOR YODB"/>
    <property type="match status" value="1"/>
</dbReference>
<sequence>MKEKRSCCPVACSLDLIGDKWTLLIVRDLLLGRSHFKEFVSSPEKIATNILTDRLTKLVKHGLAEKFPSPSVSGKDAYRLTKKGKSLRPVIEAIANWGLKNLEGTEMRLTEK</sequence>
<gene>
    <name evidence="5" type="primary">yybR</name>
    <name evidence="5" type="ORF">V202x_20830</name>
</gene>
<dbReference type="PROSITE" id="PS51118">
    <property type="entry name" value="HTH_HXLR"/>
    <property type="match status" value="1"/>
</dbReference>
<evidence type="ECO:0000313" key="5">
    <source>
        <dbReference type="EMBL" id="QDU08713.1"/>
    </source>
</evidence>
<feature type="domain" description="HTH hxlR-type" evidence="4">
    <location>
        <begin position="8"/>
        <end position="106"/>
    </location>
</feature>
<dbReference type="PANTHER" id="PTHR33204">
    <property type="entry name" value="TRANSCRIPTIONAL REGULATOR, MARR FAMILY"/>
    <property type="match status" value="1"/>
</dbReference>
<dbReference type="Proteomes" id="UP000318384">
    <property type="component" value="Chromosome"/>
</dbReference>